<name>A0ABP3Y1Q8_9FLAO</name>
<proteinExistence type="predicted"/>
<feature type="domain" description="Sulfatase N-terminal" evidence="7">
    <location>
        <begin position="250"/>
        <end position="520"/>
    </location>
</feature>
<dbReference type="InterPro" id="IPR017850">
    <property type="entry name" value="Alkaline_phosphatase_core_sf"/>
</dbReference>
<keyword evidence="9" id="KW-1185">Reference proteome</keyword>
<evidence type="ECO:0000313" key="8">
    <source>
        <dbReference type="EMBL" id="GAA0874649.1"/>
    </source>
</evidence>
<evidence type="ECO:0000256" key="3">
    <source>
        <dbReference type="ARBA" id="ARBA00022692"/>
    </source>
</evidence>
<comment type="subcellular location">
    <subcellularLocation>
        <location evidence="1">Cell membrane</location>
        <topology evidence="1">Multi-pass membrane protein</topology>
    </subcellularLocation>
</comment>
<dbReference type="PIRSF" id="PIRSF005091">
    <property type="entry name" value="Mmb_sulf_HI1246"/>
    <property type="match status" value="1"/>
</dbReference>
<dbReference type="SUPFAM" id="SSF53649">
    <property type="entry name" value="Alkaline phosphatase-like"/>
    <property type="match status" value="1"/>
</dbReference>
<accession>A0ABP3Y1Q8</accession>
<dbReference type="PANTHER" id="PTHR47371">
    <property type="entry name" value="LIPOTEICHOIC ACID SYNTHASE"/>
    <property type="match status" value="1"/>
</dbReference>
<keyword evidence="2" id="KW-1003">Cell membrane</keyword>
<evidence type="ECO:0000256" key="4">
    <source>
        <dbReference type="ARBA" id="ARBA00022989"/>
    </source>
</evidence>
<dbReference type="InterPro" id="IPR000917">
    <property type="entry name" value="Sulfatase_N"/>
</dbReference>
<feature type="transmembrane region" description="Helical" evidence="6">
    <location>
        <begin position="113"/>
        <end position="136"/>
    </location>
</feature>
<evidence type="ECO:0000256" key="6">
    <source>
        <dbReference type="SAM" id="Phobius"/>
    </source>
</evidence>
<feature type="transmembrane region" description="Helical" evidence="6">
    <location>
        <begin position="160"/>
        <end position="178"/>
    </location>
</feature>
<keyword evidence="3 6" id="KW-0812">Transmembrane</keyword>
<evidence type="ECO:0000256" key="2">
    <source>
        <dbReference type="ARBA" id="ARBA00022475"/>
    </source>
</evidence>
<organism evidence="8 9">
    <name type="scientific">Wandonia haliotis</name>
    <dbReference type="NCBI Taxonomy" id="574963"/>
    <lineage>
        <taxon>Bacteria</taxon>
        <taxon>Pseudomonadati</taxon>
        <taxon>Bacteroidota</taxon>
        <taxon>Flavobacteriia</taxon>
        <taxon>Flavobacteriales</taxon>
        <taxon>Crocinitomicaceae</taxon>
        <taxon>Wandonia</taxon>
    </lineage>
</organism>
<evidence type="ECO:0000256" key="1">
    <source>
        <dbReference type="ARBA" id="ARBA00004651"/>
    </source>
</evidence>
<dbReference type="InterPro" id="IPR012160">
    <property type="entry name" value="LtaS-like"/>
</dbReference>
<evidence type="ECO:0000313" key="9">
    <source>
        <dbReference type="Proteomes" id="UP001501126"/>
    </source>
</evidence>
<feature type="transmembrane region" description="Helical" evidence="6">
    <location>
        <begin position="67"/>
        <end position="93"/>
    </location>
</feature>
<keyword evidence="5 6" id="KW-0472">Membrane</keyword>
<keyword evidence="4 6" id="KW-1133">Transmembrane helix</keyword>
<gene>
    <name evidence="8" type="ORF">GCM10009118_10570</name>
</gene>
<dbReference type="Gene3D" id="3.40.720.10">
    <property type="entry name" value="Alkaline Phosphatase, subunit A"/>
    <property type="match status" value="1"/>
</dbReference>
<dbReference type="CDD" id="cd16015">
    <property type="entry name" value="LTA_synthase"/>
    <property type="match status" value="1"/>
</dbReference>
<reference evidence="9" key="1">
    <citation type="journal article" date="2019" name="Int. J. Syst. Evol. Microbiol.">
        <title>The Global Catalogue of Microorganisms (GCM) 10K type strain sequencing project: providing services to taxonomists for standard genome sequencing and annotation.</title>
        <authorList>
            <consortium name="The Broad Institute Genomics Platform"/>
            <consortium name="The Broad Institute Genome Sequencing Center for Infectious Disease"/>
            <person name="Wu L."/>
            <person name="Ma J."/>
        </authorList>
    </citation>
    <scope>NUCLEOTIDE SEQUENCE [LARGE SCALE GENOMIC DNA]</scope>
    <source>
        <strain evidence="9">JCM 16083</strain>
    </source>
</reference>
<dbReference type="Proteomes" id="UP001501126">
    <property type="component" value="Unassembled WGS sequence"/>
</dbReference>
<comment type="caution">
    <text evidence="8">The sequence shown here is derived from an EMBL/GenBank/DDBJ whole genome shotgun (WGS) entry which is preliminary data.</text>
</comment>
<protein>
    <submittedName>
        <fullName evidence="8">LTA synthase family protein</fullName>
    </submittedName>
</protein>
<sequence length="614" mass="71442">MGVTLVGLSFTKILFYAVNQHAFPEVGFLDLVAALWFDVITISLVFYPFILLWLIPVRFRGNKYYQYVFRFLFFITNGLAIGINLMDVIYFQYTSKRSTFDLFSMVGYEQDMNRLWETFIIDFWWVILIYIVLLFLSDKAFRIIFRIFGNFSDKRFRPQIISLIILIPVFIVTGRGGFGLKPVSVINAAQYTRPENTAFVINTAFTMIKSFNENGLEPVRFFKQERAEQLFSPIRKTGDQTEIQLPDSTNVMIIILESFGNEWVGKDENNKSFTPFFDSLCSQGLFFRNSFANGKKSIEAVPAILASVPGFLDNPYISSRYSSNKLTGIGNLFKKQGYSTSFFHGATNGSMNFAGFSALVGYDSYFGRTEYNNEADNDGTWGIYDHKFLPWTARQLSKEKQPFLSTLFTLSSHHPYKVPDEFKSQLRKGPHPICRSINYTDLSLRLFFEEAKKQDWYENTVFVFVADHTPASWSDYYGQRIGMYRIPILFYSPSGKIPAKEQNEIFQQIDIYPSLADLLGFKETIYTYGQSFLSREYPPYAITYLEGTYQLFMDNYLFTYTNEKTKQLFNFQLDLSLEKDLLKETPYKKYENFLKAIIQHFNNDLRLNKTHISE</sequence>
<dbReference type="InterPro" id="IPR050448">
    <property type="entry name" value="OpgB/LTA_synthase_biosynth"/>
</dbReference>
<dbReference type="Pfam" id="PF00884">
    <property type="entry name" value="Sulfatase"/>
    <property type="match status" value="1"/>
</dbReference>
<dbReference type="EMBL" id="BAAAFH010000003">
    <property type="protein sequence ID" value="GAA0874649.1"/>
    <property type="molecule type" value="Genomic_DNA"/>
</dbReference>
<evidence type="ECO:0000256" key="5">
    <source>
        <dbReference type="ARBA" id="ARBA00023136"/>
    </source>
</evidence>
<dbReference type="PANTHER" id="PTHR47371:SF3">
    <property type="entry name" value="PHOSPHOGLYCEROL TRANSFERASE I"/>
    <property type="match status" value="1"/>
</dbReference>
<feature type="transmembrane region" description="Helical" evidence="6">
    <location>
        <begin position="33"/>
        <end position="55"/>
    </location>
</feature>
<evidence type="ECO:0000259" key="7">
    <source>
        <dbReference type="Pfam" id="PF00884"/>
    </source>
</evidence>